<dbReference type="PATRIC" id="fig|1423735.3.peg.1104"/>
<dbReference type="InterPro" id="IPR006549">
    <property type="entry name" value="HAD-SF_hydro_IIIA"/>
</dbReference>
<dbReference type="EMBL" id="AZFX01000029">
    <property type="protein sequence ID" value="KRM11295.1"/>
    <property type="molecule type" value="Genomic_DNA"/>
</dbReference>
<reference evidence="1 2" key="1">
    <citation type="journal article" date="2015" name="Genome Announc.">
        <title>Expanding the biotechnology potential of lactobacilli through comparative genomics of 213 strains and associated genera.</title>
        <authorList>
            <person name="Sun Z."/>
            <person name="Harris H.M."/>
            <person name="McCann A."/>
            <person name="Guo C."/>
            <person name="Argimon S."/>
            <person name="Zhang W."/>
            <person name="Yang X."/>
            <person name="Jeffery I.B."/>
            <person name="Cooney J.C."/>
            <person name="Kagawa T.F."/>
            <person name="Liu W."/>
            <person name="Song Y."/>
            <person name="Salvetti E."/>
            <person name="Wrobel A."/>
            <person name="Rasinkangas P."/>
            <person name="Parkhill J."/>
            <person name="Rea M.C."/>
            <person name="O'Sullivan O."/>
            <person name="Ritari J."/>
            <person name="Douillard F.P."/>
            <person name="Paul Ross R."/>
            <person name="Yang R."/>
            <person name="Briner A.E."/>
            <person name="Felis G.E."/>
            <person name="de Vos W.M."/>
            <person name="Barrangou R."/>
            <person name="Klaenhammer T.R."/>
            <person name="Caufield P.W."/>
            <person name="Cui Y."/>
            <person name="Zhang H."/>
            <person name="O'Toole P.W."/>
        </authorList>
    </citation>
    <scope>NUCLEOTIDE SEQUENCE [LARGE SCALE GENOMIC DNA]</scope>
    <source>
        <strain evidence="1 2">DSM 17758</strain>
    </source>
</reference>
<dbReference type="STRING" id="1423735.FC15_GL001062"/>
<dbReference type="Gene3D" id="3.40.50.1000">
    <property type="entry name" value="HAD superfamily/HAD-like"/>
    <property type="match status" value="1"/>
</dbReference>
<dbReference type="AlphaFoldDB" id="A0A0R1W181"/>
<name>A0A0R1W181_9LACO</name>
<comment type="caution">
    <text evidence="1">The sequence shown here is derived from an EMBL/GenBank/DDBJ whole genome shotgun (WGS) entry which is preliminary data.</text>
</comment>
<evidence type="ECO:0000313" key="2">
    <source>
        <dbReference type="Proteomes" id="UP000051315"/>
    </source>
</evidence>
<dbReference type="RefSeq" id="WP_235803317.1">
    <property type="nucleotide sequence ID" value="NZ_AZFX01000029.1"/>
</dbReference>
<organism evidence="1 2">
    <name type="scientific">Lapidilactobacillus concavus DSM 17758</name>
    <dbReference type="NCBI Taxonomy" id="1423735"/>
    <lineage>
        <taxon>Bacteria</taxon>
        <taxon>Bacillati</taxon>
        <taxon>Bacillota</taxon>
        <taxon>Bacilli</taxon>
        <taxon>Lactobacillales</taxon>
        <taxon>Lactobacillaceae</taxon>
        <taxon>Lapidilactobacillus</taxon>
    </lineage>
</organism>
<evidence type="ECO:0000313" key="1">
    <source>
        <dbReference type="EMBL" id="KRM11295.1"/>
    </source>
</evidence>
<dbReference type="Proteomes" id="UP000051315">
    <property type="component" value="Unassembled WGS sequence"/>
</dbReference>
<dbReference type="Pfam" id="PF13242">
    <property type="entry name" value="Hydrolase_like"/>
    <property type="match status" value="1"/>
</dbReference>
<gene>
    <name evidence="1" type="ORF">FC15_GL001062</name>
</gene>
<dbReference type="GO" id="GO:0008962">
    <property type="term" value="F:phosphatidylglycerophosphatase activity"/>
    <property type="evidence" value="ECO:0007669"/>
    <property type="project" value="InterPro"/>
</dbReference>
<sequence>MALFKPNWLLNRIYNLTPTELKRNHINAILTDLDNTLIAWHDPNYSAELKAWLEVMHDNHIKVIVVSNNKKKRVARAVSDLGIPFIWNALKPLPFGIKRALYRFDLNADQTIMVGDQLLTDIQAGHLAGVRTVMVRPIVETDSWNTKLNRFFETRIMNQYYQKNPQTTWREHLDD</sequence>
<keyword evidence="1" id="KW-0378">Hydrolase</keyword>
<dbReference type="CDD" id="cd16416">
    <property type="entry name" value="HAD_BsYqeG-like"/>
    <property type="match status" value="1"/>
</dbReference>
<keyword evidence="2" id="KW-1185">Reference proteome</keyword>
<dbReference type="InterPro" id="IPR010021">
    <property type="entry name" value="PGPP1/Gep4"/>
</dbReference>
<proteinExistence type="predicted"/>
<dbReference type="NCBIfam" id="TIGR01668">
    <property type="entry name" value="YqeG_hyp_ppase"/>
    <property type="match status" value="1"/>
</dbReference>
<dbReference type="NCBIfam" id="TIGR01662">
    <property type="entry name" value="HAD-SF-IIIA"/>
    <property type="match status" value="1"/>
</dbReference>
<dbReference type="SUPFAM" id="SSF56784">
    <property type="entry name" value="HAD-like"/>
    <property type="match status" value="1"/>
</dbReference>
<protein>
    <submittedName>
        <fullName evidence="1">Hydrolase, HAD-super, subfamily IIIA domain protein</fullName>
    </submittedName>
</protein>
<dbReference type="InterPro" id="IPR023214">
    <property type="entry name" value="HAD_sf"/>
</dbReference>
<dbReference type="InterPro" id="IPR036412">
    <property type="entry name" value="HAD-like_sf"/>
</dbReference>
<accession>A0A0R1W181</accession>